<evidence type="ECO:0000313" key="2">
    <source>
        <dbReference type="Proteomes" id="UP000244005"/>
    </source>
</evidence>
<dbReference type="Proteomes" id="UP000244005">
    <property type="component" value="Chromosome Y"/>
</dbReference>
<gene>
    <name evidence="1" type="ORF">MARPO_YA0033</name>
</gene>
<proteinExistence type="predicted"/>
<name>A0A2R6VX42_MARPO</name>
<sequence length="91" mass="10573">MSRKMLMSTLLHMRVNFVTFEKKLLIYVSISCLILSLSSTFVHAFVHIDFPPGTDKSLHDLVKSWRTTLRSELDDRRNLKSIVARRHSKTA</sequence>
<accession>A0A2R6VX42</accession>
<evidence type="ECO:0000313" key="1">
    <source>
        <dbReference type="EMBL" id="PTQ26167.1"/>
    </source>
</evidence>
<dbReference type="EMBL" id="KZ772944">
    <property type="protein sequence ID" value="PTQ26167.1"/>
    <property type="molecule type" value="Genomic_DNA"/>
</dbReference>
<dbReference type="Gramene" id="MpVg00840.1">
    <property type="protein sequence ID" value="MpVg00840.1.cds1"/>
    <property type="gene ID" value="MpVg00840"/>
</dbReference>
<reference evidence="2" key="1">
    <citation type="journal article" date="2017" name="Cell">
        <title>Insights into land plant evolution garnered from the Marchantia polymorpha genome.</title>
        <authorList>
            <person name="Bowman J.L."/>
            <person name="Kohchi T."/>
            <person name="Yamato K.T."/>
            <person name="Jenkins J."/>
            <person name="Shu S."/>
            <person name="Ishizaki K."/>
            <person name="Yamaoka S."/>
            <person name="Nishihama R."/>
            <person name="Nakamura Y."/>
            <person name="Berger F."/>
            <person name="Adam C."/>
            <person name="Aki S.S."/>
            <person name="Althoff F."/>
            <person name="Araki T."/>
            <person name="Arteaga-Vazquez M.A."/>
            <person name="Balasubrmanian S."/>
            <person name="Barry K."/>
            <person name="Bauer D."/>
            <person name="Boehm C.R."/>
            <person name="Briginshaw L."/>
            <person name="Caballero-Perez J."/>
            <person name="Catarino B."/>
            <person name="Chen F."/>
            <person name="Chiyoda S."/>
            <person name="Chovatia M."/>
            <person name="Davies K.M."/>
            <person name="Delmans M."/>
            <person name="Demura T."/>
            <person name="Dierschke T."/>
            <person name="Dolan L."/>
            <person name="Dorantes-Acosta A.E."/>
            <person name="Eklund D.M."/>
            <person name="Florent S.N."/>
            <person name="Flores-Sandoval E."/>
            <person name="Fujiyama A."/>
            <person name="Fukuzawa H."/>
            <person name="Galik B."/>
            <person name="Grimanelli D."/>
            <person name="Grimwood J."/>
            <person name="Grossniklaus U."/>
            <person name="Hamada T."/>
            <person name="Haseloff J."/>
            <person name="Hetherington A.J."/>
            <person name="Higo A."/>
            <person name="Hirakawa Y."/>
            <person name="Hundley H.N."/>
            <person name="Ikeda Y."/>
            <person name="Inoue K."/>
            <person name="Inoue S.I."/>
            <person name="Ishida S."/>
            <person name="Jia Q."/>
            <person name="Kakita M."/>
            <person name="Kanazawa T."/>
            <person name="Kawai Y."/>
            <person name="Kawashima T."/>
            <person name="Kennedy M."/>
            <person name="Kinose K."/>
            <person name="Kinoshita T."/>
            <person name="Kohara Y."/>
            <person name="Koide E."/>
            <person name="Komatsu K."/>
            <person name="Kopischke S."/>
            <person name="Kubo M."/>
            <person name="Kyozuka J."/>
            <person name="Lagercrantz U."/>
            <person name="Lin S.S."/>
            <person name="Lindquist E."/>
            <person name="Lipzen A.M."/>
            <person name="Lu C.W."/>
            <person name="De Luna E."/>
            <person name="Martienssen R.A."/>
            <person name="Minamino N."/>
            <person name="Mizutani M."/>
            <person name="Mizutani M."/>
            <person name="Mochizuki N."/>
            <person name="Monte I."/>
            <person name="Mosher R."/>
            <person name="Nagasaki H."/>
            <person name="Nakagami H."/>
            <person name="Naramoto S."/>
            <person name="Nishitani K."/>
            <person name="Ohtani M."/>
            <person name="Okamoto T."/>
            <person name="Okumura M."/>
            <person name="Phillips J."/>
            <person name="Pollak B."/>
            <person name="Reinders A."/>
            <person name="Rovekamp M."/>
            <person name="Sano R."/>
            <person name="Sawa S."/>
            <person name="Schmid M.W."/>
            <person name="Shirakawa M."/>
            <person name="Solano R."/>
            <person name="Spunde A."/>
            <person name="Suetsugu N."/>
            <person name="Sugano S."/>
            <person name="Sugiyama A."/>
            <person name="Sun R."/>
            <person name="Suzuki Y."/>
            <person name="Takenaka M."/>
            <person name="Takezawa D."/>
            <person name="Tomogane H."/>
            <person name="Tsuzuki M."/>
            <person name="Ueda T."/>
            <person name="Umeda M."/>
            <person name="Ward J.M."/>
            <person name="Watanabe Y."/>
            <person name="Yazaki K."/>
            <person name="Yokoyama R."/>
            <person name="Yoshitake Y."/>
            <person name="Yotsui I."/>
            <person name="Zachgo S."/>
            <person name="Schmutz J."/>
        </authorList>
    </citation>
    <scope>NUCLEOTIDE SEQUENCE [LARGE SCALE GENOMIC DNA]</scope>
    <source>
        <strain evidence="2">Tak-1</strain>
    </source>
</reference>
<organism evidence="1 2">
    <name type="scientific">Marchantia polymorpha</name>
    <name type="common">Common liverwort</name>
    <name type="synonym">Marchantia aquatica</name>
    <dbReference type="NCBI Taxonomy" id="3197"/>
    <lineage>
        <taxon>Eukaryota</taxon>
        <taxon>Viridiplantae</taxon>
        <taxon>Streptophyta</taxon>
        <taxon>Embryophyta</taxon>
        <taxon>Marchantiophyta</taxon>
        <taxon>Marchantiopsida</taxon>
        <taxon>Marchantiidae</taxon>
        <taxon>Marchantiales</taxon>
        <taxon>Marchantiaceae</taxon>
        <taxon>Marchantia</taxon>
    </lineage>
</organism>
<protein>
    <submittedName>
        <fullName evidence="1">Uncharacterized protein</fullName>
    </submittedName>
</protein>
<dbReference type="AlphaFoldDB" id="A0A2R6VX42"/>
<keyword evidence="2" id="KW-1185">Reference proteome</keyword>